<comment type="caution">
    <text evidence="2">The sequence shown here is derived from an EMBL/GenBank/DDBJ whole genome shotgun (WGS) entry which is preliminary data.</text>
</comment>
<evidence type="ECO:0000313" key="3">
    <source>
        <dbReference type="Proteomes" id="UP000284763"/>
    </source>
</evidence>
<protein>
    <submittedName>
        <fullName evidence="2">Ferredoxin</fullName>
    </submittedName>
</protein>
<reference evidence="2 3" key="1">
    <citation type="submission" date="2018-08" db="EMBL/GenBank/DDBJ databases">
        <title>The metabolism and importance of syntrophic acetate oxidation coupled to methane or sulfide production in haloalkaline environments.</title>
        <authorList>
            <person name="Timmers P.H.A."/>
            <person name="Vavourakis C.D."/>
            <person name="Sorokin D.Y."/>
            <person name="Sinninghe Damste J.S."/>
            <person name="Muyzer G."/>
            <person name="Stams A.J.M."/>
            <person name="Plugge C.M."/>
        </authorList>
    </citation>
    <scope>NUCLEOTIDE SEQUENCE [LARGE SCALE GENOMIC DNA]</scope>
    <source>
        <strain evidence="2">MSAO_Arc3</strain>
    </source>
</reference>
<evidence type="ECO:0000259" key="1">
    <source>
        <dbReference type="PROSITE" id="PS51379"/>
    </source>
</evidence>
<proteinExistence type="predicted"/>
<dbReference type="AlphaFoldDB" id="A0A424YTE3"/>
<dbReference type="PROSITE" id="PS51379">
    <property type="entry name" value="4FE4S_FER_2"/>
    <property type="match status" value="2"/>
</dbReference>
<dbReference type="InterPro" id="IPR017896">
    <property type="entry name" value="4Fe4S_Fe-S-bd"/>
</dbReference>
<dbReference type="Pfam" id="PF12838">
    <property type="entry name" value="Fer4_7"/>
    <property type="match status" value="1"/>
</dbReference>
<dbReference type="EMBL" id="QZAB01000461">
    <property type="protein sequence ID" value="RQD82240.1"/>
    <property type="molecule type" value="Genomic_DNA"/>
</dbReference>
<feature type="domain" description="4Fe-4S ferredoxin-type" evidence="1">
    <location>
        <begin position="1"/>
        <end position="29"/>
    </location>
</feature>
<name>A0A424YTE3_9EURY</name>
<accession>A0A424YTE3</accession>
<dbReference type="PROSITE" id="PS00198">
    <property type="entry name" value="4FE4S_FER_1"/>
    <property type="match status" value="2"/>
</dbReference>
<dbReference type="InterPro" id="IPR017900">
    <property type="entry name" value="4Fe4S_Fe_S_CS"/>
</dbReference>
<dbReference type="GO" id="GO:0016491">
    <property type="term" value="F:oxidoreductase activity"/>
    <property type="evidence" value="ECO:0007669"/>
    <property type="project" value="UniProtKB-ARBA"/>
</dbReference>
<dbReference type="Gene3D" id="3.30.70.20">
    <property type="match status" value="1"/>
</dbReference>
<feature type="domain" description="4Fe-4S ferredoxin-type" evidence="1">
    <location>
        <begin position="30"/>
        <end position="58"/>
    </location>
</feature>
<sequence>MTVNVNRYKCGYCGACVAVCPKSSLELIETWIEVNNDCNSCGICTKVCPVGALGLGGE</sequence>
<organism evidence="2 3">
    <name type="scientific">Methanosalsum natronophilum</name>
    <dbReference type="NCBI Taxonomy" id="768733"/>
    <lineage>
        <taxon>Archaea</taxon>
        <taxon>Methanobacteriati</taxon>
        <taxon>Methanobacteriota</taxon>
        <taxon>Stenosarchaea group</taxon>
        <taxon>Methanomicrobia</taxon>
        <taxon>Methanosarcinales</taxon>
        <taxon>Methanosarcinaceae</taxon>
        <taxon>Methanosalsum</taxon>
    </lineage>
</organism>
<dbReference type="Proteomes" id="UP000284763">
    <property type="component" value="Unassembled WGS sequence"/>
</dbReference>
<gene>
    <name evidence="2" type="ORF">D5R95_07385</name>
</gene>
<dbReference type="SUPFAM" id="SSF54862">
    <property type="entry name" value="4Fe-4S ferredoxins"/>
    <property type="match status" value="1"/>
</dbReference>
<evidence type="ECO:0000313" key="2">
    <source>
        <dbReference type="EMBL" id="RQD82240.1"/>
    </source>
</evidence>